<reference evidence="2" key="1">
    <citation type="submission" date="2016-10" db="EMBL/GenBank/DDBJ databases">
        <authorList>
            <person name="Varghese N."/>
            <person name="Submissions S."/>
        </authorList>
    </citation>
    <scope>NUCLEOTIDE SEQUENCE [LARGE SCALE GENOMIC DNA]</scope>
    <source>
        <strain evidence="2">DSM 9751</strain>
    </source>
</reference>
<protein>
    <submittedName>
        <fullName evidence="1">Uncharacterized protein</fullName>
    </submittedName>
</protein>
<name>A0A1H4P1H6_9PSED</name>
<organism evidence="1 2">
    <name type="scientific">Pseudomonas saponiphila</name>
    <dbReference type="NCBI Taxonomy" id="556534"/>
    <lineage>
        <taxon>Bacteria</taxon>
        <taxon>Pseudomonadati</taxon>
        <taxon>Pseudomonadota</taxon>
        <taxon>Gammaproteobacteria</taxon>
        <taxon>Pseudomonadales</taxon>
        <taxon>Pseudomonadaceae</taxon>
        <taxon>Pseudomonas</taxon>
    </lineage>
</organism>
<dbReference type="AlphaFoldDB" id="A0A1H4P1H6"/>
<proteinExistence type="predicted"/>
<dbReference type="RefSeq" id="WP_092314895.1">
    <property type="nucleotide sequence ID" value="NZ_FNTJ01000001.1"/>
</dbReference>
<dbReference type="EMBL" id="FNTJ01000001">
    <property type="protein sequence ID" value="SEC00742.1"/>
    <property type="molecule type" value="Genomic_DNA"/>
</dbReference>
<evidence type="ECO:0000313" key="2">
    <source>
        <dbReference type="Proteomes" id="UP000198982"/>
    </source>
</evidence>
<evidence type="ECO:0000313" key="1">
    <source>
        <dbReference type="EMBL" id="SEC00742.1"/>
    </source>
</evidence>
<accession>A0A1H4P1H6</accession>
<keyword evidence="2" id="KW-1185">Reference proteome</keyword>
<dbReference type="Proteomes" id="UP000198982">
    <property type="component" value="Unassembled WGS sequence"/>
</dbReference>
<sequence length="111" mass="11714">MTAFTSVNTVTTPLTINSQSTATYNGDPNQTTKVTFSYQNNLLWATQVNNTATVQTLSADSSAGPVVLRKGSQVKLQNVGSAFSILFTGVIVDSGSETPFNNTNIGTFTLS</sequence>
<gene>
    <name evidence="1" type="ORF">SAMN05216178_3088</name>
</gene>